<dbReference type="GO" id="GO:0016787">
    <property type="term" value="F:hydrolase activity"/>
    <property type="evidence" value="ECO:0007669"/>
    <property type="project" value="UniProtKB-KW"/>
</dbReference>
<dbReference type="InterPro" id="IPR051013">
    <property type="entry name" value="MBL_superfamily_lactonases"/>
</dbReference>
<dbReference type="InterPro" id="IPR036866">
    <property type="entry name" value="RibonucZ/Hydroxyglut_hydro"/>
</dbReference>
<dbReference type="PANTHER" id="PTHR42978:SF6">
    <property type="entry name" value="QUORUM-QUENCHING LACTONASE YTNP-RELATED"/>
    <property type="match status" value="1"/>
</dbReference>
<dbReference type="EC" id="3.1.1.-" evidence="7"/>
<accession>A0A0S3PW64</accession>
<gene>
    <name evidence="7" type="primary">ytnP_3</name>
    <name evidence="7" type="ORF">GJW-30_1_02738</name>
</gene>
<dbReference type="Pfam" id="PF00753">
    <property type="entry name" value="Lactamase_B"/>
    <property type="match status" value="1"/>
</dbReference>
<feature type="chain" id="PRO_5006615869" evidence="5">
    <location>
        <begin position="23"/>
        <end position="317"/>
    </location>
</feature>
<evidence type="ECO:0000256" key="5">
    <source>
        <dbReference type="SAM" id="SignalP"/>
    </source>
</evidence>
<dbReference type="Gene3D" id="3.60.15.10">
    <property type="entry name" value="Ribonuclease Z/Hydroxyacylglutathione hydrolase-like"/>
    <property type="match status" value="1"/>
</dbReference>
<evidence type="ECO:0000313" key="7">
    <source>
        <dbReference type="EMBL" id="BAT60202.1"/>
    </source>
</evidence>
<dbReference type="SMART" id="SM00849">
    <property type="entry name" value="Lactamase_B"/>
    <property type="match status" value="1"/>
</dbReference>
<dbReference type="SUPFAM" id="SSF56281">
    <property type="entry name" value="Metallo-hydrolase/oxidoreductase"/>
    <property type="match status" value="1"/>
</dbReference>
<evidence type="ECO:0000259" key="6">
    <source>
        <dbReference type="SMART" id="SM00849"/>
    </source>
</evidence>
<dbReference type="GO" id="GO:0046872">
    <property type="term" value="F:metal ion binding"/>
    <property type="evidence" value="ECO:0007669"/>
    <property type="project" value="UniProtKB-KW"/>
</dbReference>
<feature type="signal peptide" evidence="5">
    <location>
        <begin position="1"/>
        <end position="22"/>
    </location>
</feature>
<dbReference type="Proteomes" id="UP000236884">
    <property type="component" value="Chromosome"/>
</dbReference>
<dbReference type="PANTHER" id="PTHR42978">
    <property type="entry name" value="QUORUM-QUENCHING LACTONASE YTNP-RELATED-RELATED"/>
    <property type="match status" value="1"/>
</dbReference>
<reference evidence="7 8" key="1">
    <citation type="submission" date="2015-08" db="EMBL/GenBank/DDBJ databases">
        <title>Investigation of the bacterial diversity of lava forest soil.</title>
        <authorList>
            <person name="Lee J.S."/>
        </authorList>
    </citation>
    <scope>NUCLEOTIDE SEQUENCE [LARGE SCALE GENOMIC DNA]</scope>
    <source>
        <strain evidence="7 8">GJW-30</strain>
    </source>
</reference>
<evidence type="ECO:0000256" key="4">
    <source>
        <dbReference type="ARBA" id="ARBA00022833"/>
    </source>
</evidence>
<evidence type="ECO:0000256" key="3">
    <source>
        <dbReference type="ARBA" id="ARBA00022801"/>
    </source>
</evidence>
<keyword evidence="3 7" id="KW-0378">Hydrolase</keyword>
<dbReference type="EMBL" id="AP014946">
    <property type="protein sequence ID" value="BAT60202.1"/>
    <property type="molecule type" value="Genomic_DNA"/>
</dbReference>
<dbReference type="CDD" id="cd07720">
    <property type="entry name" value="OPHC2-like_MBL-fold"/>
    <property type="match status" value="1"/>
</dbReference>
<keyword evidence="4" id="KW-0862">Zinc</keyword>
<feature type="domain" description="Metallo-beta-lactamase" evidence="6">
    <location>
        <begin position="86"/>
        <end position="290"/>
    </location>
</feature>
<dbReference type="KEGG" id="vgo:GJW-30_1_02738"/>
<sequence>MLTRRSLIVGATLASTALPGRAAAPFAKKPGPAFYRFRLGEFEVTALYDGIWNRPLDEKFVRNVPFPDVQKALTDNFLPTDKLSLPFTAILVNTGKKLVLIDTGTGGQMSPTAGSLVDNLAAAGIKPSQIDAIAISHFHPDHINGLRTKDGKLVFTNAEIFVSKPEWKYWMEDNSATSVPESAKGVFLNANRVFKDLDKRVTRFSPGVEIVTGVISIPAFGHTPGHVAYVLASGNHSMLVLCDTTNHPWLFVRNPDWQPIFDMDGPQAVTFRRELLDRASADKMLVQGYHFPFPATGHIAKTNTGYEYVPVQWLPTL</sequence>
<dbReference type="AlphaFoldDB" id="A0A0S3PW64"/>
<evidence type="ECO:0000256" key="2">
    <source>
        <dbReference type="ARBA" id="ARBA00022723"/>
    </source>
</evidence>
<dbReference type="InterPro" id="IPR001279">
    <property type="entry name" value="Metallo-B-lactamas"/>
</dbReference>
<proteinExistence type="inferred from homology"/>
<protein>
    <submittedName>
        <fullName evidence="7">Putative quorum-quenching lactonase YtnP</fullName>
        <ecNumber evidence="7">3.1.1.-</ecNumber>
    </submittedName>
</protein>
<keyword evidence="5" id="KW-0732">Signal</keyword>
<organism evidence="7 8">
    <name type="scientific">Variibacter gotjawalensis</name>
    <dbReference type="NCBI Taxonomy" id="1333996"/>
    <lineage>
        <taxon>Bacteria</taxon>
        <taxon>Pseudomonadati</taxon>
        <taxon>Pseudomonadota</taxon>
        <taxon>Alphaproteobacteria</taxon>
        <taxon>Hyphomicrobiales</taxon>
        <taxon>Nitrobacteraceae</taxon>
        <taxon>Variibacter</taxon>
    </lineage>
</organism>
<evidence type="ECO:0000313" key="8">
    <source>
        <dbReference type="Proteomes" id="UP000236884"/>
    </source>
</evidence>
<dbReference type="OrthoDB" id="9803916at2"/>
<name>A0A0S3PW64_9BRAD</name>
<evidence type="ECO:0000256" key="1">
    <source>
        <dbReference type="ARBA" id="ARBA00007749"/>
    </source>
</evidence>
<keyword evidence="2" id="KW-0479">Metal-binding</keyword>
<dbReference type="RefSeq" id="WP_096356205.1">
    <property type="nucleotide sequence ID" value="NZ_AP014946.1"/>
</dbReference>
<keyword evidence="8" id="KW-1185">Reference proteome</keyword>
<comment type="similarity">
    <text evidence="1">Belongs to the metallo-beta-lactamase superfamily.</text>
</comment>